<protein>
    <submittedName>
        <fullName evidence="2">Uncharacterized protein LOC142163947</fullName>
    </submittedName>
</protein>
<sequence length="235" mass="27771">MPLQSGQNNAKKLSIKSRRKRDETWKKEQMIYYLSKEFTPYEARYTLLEWTCYALTWITQKLRHYLSVYTTHMIFRLNPLKYIFQNSMPTGKLAKWQILLNEFEIVYVMHKAIKGQTLVNHIPKNLVDKYYESLSTYFLDEEVLFAGEDISESYLGCRMFFDRATNFKGVGIRPVLISKSRKYYPISAKIRFPSTNNMSEYEVCILGIRMAVDINIKELLVIGDSDLLIHQVQEE</sequence>
<gene>
    <name evidence="2" type="primary">LOC142163947</name>
</gene>
<evidence type="ECO:0000313" key="1">
    <source>
        <dbReference type="Proteomes" id="UP000790787"/>
    </source>
</evidence>
<reference evidence="1" key="1">
    <citation type="journal article" date="2014" name="Nat. Commun.">
        <title>The tobacco genome sequence and its comparison with those of tomato and potato.</title>
        <authorList>
            <person name="Sierro N."/>
            <person name="Battey J.N."/>
            <person name="Ouadi S."/>
            <person name="Bakaher N."/>
            <person name="Bovet L."/>
            <person name="Willig A."/>
            <person name="Goepfert S."/>
            <person name="Peitsch M.C."/>
            <person name="Ivanov N.V."/>
        </authorList>
    </citation>
    <scope>NUCLEOTIDE SEQUENCE [LARGE SCALE GENOMIC DNA]</scope>
</reference>
<proteinExistence type="predicted"/>
<name>A0AC58RWV6_TOBAC</name>
<evidence type="ECO:0000313" key="2">
    <source>
        <dbReference type="RefSeq" id="XP_075077203.1"/>
    </source>
</evidence>
<keyword evidence="1" id="KW-1185">Reference proteome</keyword>
<dbReference type="Proteomes" id="UP000790787">
    <property type="component" value="Chromosome 9"/>
</dbReference>
<organism evidence="1 2">
    <name type="scientific">Nicotiana tabacum</name>
    <name type="common">Common tobacco</name>
    <dbReference type="NCBI Taxonomy" id="4097"/>
    <lineage>
        <taxon>Eukaryota</taxon>
        <taxon>Viridiplantae</taxon>
        <taxon>Streptophyta</taxon>
        <taxon>Embryophyta</taxon>
        <taxon>Tracheophyta</taxon>
        <taxon>Spermatophyta</taxon>
        <taxon>Magnoliopsida</taxon>
        <taxon>eudicotyledons</taxon>
        <taxon>Gunneridae</taxon>
        <taxon>Pentapetalae</taxon>
        <taxon>asterids</taxon>
        <taxon>lamiids</taxon>
        <taxon>Solanales</taxon>
        <taxon>Solanaceae</taxon>
        <taxon>Nicotianoideae</taxon>
        <taxon>Nicotianeae</taxon>
        <taxon>Nicotiana</taxon>
    </lineage>
</organism>
<accession>A0AC58RWV6</accession>
<reference evidence="2" key="2">
    <citation type="submission" date="2025-08" db="UniProtKB">
        <authorList>
            <consortium name="RefSeq"/>
        </authorList>
    </citation>
    <scope>IDENTIFICATION</scope>
    <source>
        <tissue evidence="2">Leaf</tissue>
    </source>
</reference>
<dbReference type="RefSeq" id="XP_075077203.1">
    <property type="nucleotide sequence ID" value="XM_075221102.1"/>
</dbReference>